<reference evidence="2 5" key="2">
    <citation type="submission" date="2018-01" db="EMBL/GenBank/DDBJ databases">
        <title>Complete genome sequence of Caulobacter flavus RHGG3.</title>
        <authorList>
            <person name="Yang E."/>
        </authorList>
    </citation>
    <scope>NUCLEOTIDE SEQUENCE [LARGE SCALE GENOMIC DNA]</scope>
    <source>
        <strain evidence="2 5">RHGG3</strain>
    </source>
</reference>
<accession>A0A2N5CN97</accession>
<feature type="signal peptide" evidence="1">
    <location>
        <begin position="1"/>
        <end position="20"/>
    </location>
</feature>
<evidence type="ECO:0000256" key="1">
    <source>
        <dbReference type="SAM" id="SignalP"/>
    </source>
</evidence>
<evidence type="ECO:0000313" key="4">
    <source>
        <dbReference type="Proteomes" id="UP000234483"/>
    </source>
</evidence>
<dbReference type="KEGG" id="cfh:C1707_10560"/>
<evidence type="ECO:0000313" key="5">
    <source>
        <dbReference type="Proteomes" id="UP000281192"/>
    </source>
</evidence>
<organism evidence="3 4">
    <name type="scientific">Caulobacter flavus</name>
    <dbReference type="NCBI Taxonomy" id="1679497"/>
    <lineage>
        <taxon>Bacteria</taxon>
        <taxon>Pseudomonadati</taxon>
        <taxon>Pseudomonadota</taxon>
        <taxon>Alphaproteobacteria</taxon>
        <taxon>Caulobacterales</taxon>
        <taxon>Caulobacteraceae</taxon>
        <taxon>Caulobacter</taxon>
    </lineage>
</organism>
<dbReference type="Proteomes" id="UP000281192">
    <property type="component" value="Chromosome"/>
</dbReference>
<dbReference type="RefSeq" id="WP_101715074.1">
    <property type="nucleotide sequence ID" value="NZ_CP026100.1"/>
</dbReference>
<keyword evidence="1" id="KW-0732">Signal</keyword>
<reference evidence="3 4" key="1">
    <citation type="submission" date="2017-12" db="EMBL/GenBank/DDBJ databases">
        <title>The genome sequence of Caulobacter flavus CGMCC1 15093.</title>
        <authorList>
            <person name="Gao J."/>
            <person name="Mao X."/>
            <person name="Sun J."/>
        </authorList>
    </citation>
    <scope>NUCLEOTIDE SEQUENCE [LARGE SCALE GENOMIC DNA]</scope>
    <source>
        <strain evidence="3 4">CGMCC1 15093</strain>
    </source>
</reference>
<keyword evidence="5" id="KW-1185">Reference proteome</keyword>
<dbReference type="EMBL" id="CP026100">
    <property type="protein sequence ID" value="AYV46671.1"/>
    <property type="molecule type" value="Genomic_DNA"/>
</dbReference>
<proteinExistence type="predicted"/>
<dbReference type="AlphaFoldDB" id="A0A2N5CN97"/>
<dbReference type="OrthoDB" id="7187628at2"/>
<protein>
    <submittedName>
        <fullName evidence="3">Uncharacterized protein</fullName>
    </submittedName>
</protein>
<evidence type="ECO:0000313" key="2">
    <source>
        <dbReference type="EMBL" id="AYV46671.1"/>
    </source>
</evidence>
<sequence length="247" mass="25053">MRAPFLVMAFSLATAASAEAGETACWFENGAIVAPAAIGDMTGDFVVDLSAPRTLLHDTKAQAGGFEATDLSLPVRVAGEALPALPVAVTDLDYRGVGFVAPIAGVIGADVLARYTVVIDFAPCRLRLDPADGLARPAGRPLPVEMVGGVPTVRAAASDGFSSVQGPFALDTASGGALRARGPADGPRQAPAGTVAALAFDGRLYPRARAVKAGDLPPGVVGALGVEVLARGRLRLDPAAHALWLTP</sequence>
<feature type="chain" id="PRO_5044577709" evidence="1">
    <location>
        <begin position="21"/>
        <end position="247"/>
    </location>
</feature>
<dbReference type="EMBL" id="PJRQ01000044">
    <property type="protein sequence ID" value="PLR07907.1"/>
    <property type="molecule type" value="Genomic_DNA"/>
</dbReference>
<dbReference type="Proteomes" id="UP000234483">
    <property type="component" value="Unassembled WGS sequence"/>
</dbReference>
<gene>
    <name evidence="2" type="ORF">C1707_10560</name>
    <name evidence="3" type="ORF">CFHF_22035</name>
</gene>
<name>A0A2N5CN97_9CAUL</name>
<evidence type="ECO:0000313" key="3">
    <source>
        <dbReference type="EMBL" id="PLR07907.1"/>
    </source>
</evidence>